<keyword evidence="3 9" id="KW-0813">Transport</keyword>
<dbReference type="RefSeq" id="WP_204776593.1">
    <property type="nucleotide sequence ID" value="NZ_JACJJQ010000022.1"/>
</dbReference>
<keyword evidence="11" id="KW-1185">Reference proteome</keyword>
<name>A0ABS2EP32_9LACO</name>
<feature type="transmembrane region" description="Helical" evidence="9">
    <location>
        <begin position="376"/>
        <end position="397"/>
    </location>
</feature>
<feature type="transmembrane region" description="Helical" evidence="9">
    <location>
        <begin position="200"/>
        <end position="219"/>
    </location>
</feature>
<dbReference type="Pfam" id="PF05525">
    <property type="entry name" value="Branch_AA_trans"/>
    <property type="match status" value="1"/>
</dbReference>
<keyword evidence="7 9" id="KW-1133">Transmembrane helix</keyword>
<proteinExistence type="inferred from homology"/>
<evidence type="ECO:0000256" key="3">
    <source>
        <dbReference type="ARBA" id="ARBA00022448"/>
    </source>
</evidence>
<keyword evidence="6 9" id="KW-0029">Amino-acid transport</keyword>
<feature type="transmembrane region" description="Helical" evidence="9">
    <location>
        <begin position="154"/>
        <end position="173"/>
    </location>
</feature>
<evidence type="ECO:0000256" key="9">
    <source>
        <dbReference type="RuleBase" id="RU362122"/>
    </source>
</evidence>
<evidence type="ECO:0000313" key="10">
    <source>
        <dbReference type="EMBL" id="MBM6754257.1"/>
    </source>
</evidence>
<feature type="transmembrane region" description="Helical" evidence="9">
    <location>
        <begin position="79"/>
        <end position="100"/>
    </location>
</feature>
<reference evidence="10 11" key="1">
    <citation type="journal article" date="2021" name="Sci. Rep.">
        <title>The distribution of antibiotic resistance genes in chicken gut microbiota commensals.</title>
        <authorList>
            <person name="Juricova H."/>
            <person name="Matiasovicova J."/>
            <person name="Kubasova T."/>
            <person name="Cejkova D."/>
            <person name="Rychlik I."/>
        </authorList>
    </citation>
    <scope>NUCLEOTIDE SEQUENCE [LARGE SCALE GENOMIC DNA]</scope>
    <source>
        <strain evidence="10 11">An810</strain>
    </source>
</reference>
<comment type="caution">
    <text evidence="10">The sequence shown here is derived from an EMBL/GenBank/DDBJ whole genome shotgun (WGS) entry which is preliminary data.</text>
</comment>
<feature type="transmembrane region" description="Helical" evidence="9">
    <location>
        <begin position="12"/>
        <end position="30"/>
    </location>
</feature>
<sequence>MNVTKLRSKDYLILGSLFFGMLFGAGNLIFPIHLGQLAGQHWLVAAGGFLLSGVLLPFLALLALALTRSTGIDGLAKPLGKWPALIFLIVVQTTLGPLFATPRTATVSYAIGIAPHIQAHNQRLVLLIYTALFFTLSYLAMVNASKITDWIGKYLNPLFLCLLAIIFILAFIHPMGSAKTATFTATYQNRAFSNGFLEGYNTMDGLGASIFGVAIITALREMGVQDRKTEALATIRSGLIGISGIAIIYIGLIWLGATSRHRFSLAANGGTTLAQVANFYLGTVGDILLALLTILACITTGMGLVSAFSQDFHRLFPQVSYQNFLRLSCGISFLIANLGLNSIIKWSLPILVFLYPLMIALILLGIVSPHFKQQVLLYRLTTCLTLIPACFDLVKALPPVLSQTSWAQVLIDFANHYLPLYPIGFAWLPFTLTGLILSWLIVKLSISK</sequence>
<keyword evidence="8 9" id="KW-0472">Membrane</keyword>
<evidence type="ECO:0000256" key="1">
    <source>
        <dbReference type="ARBA" id="ARBA00004651"/>
    </source>
</evidence>
<feature type="transmembrane region" description="Helical" evidence="9">
    <location>
        <begin position="350"/>
        <end position="369"/>
    </location>
</feature>
<comment type="similarity">
    <text evidence="2 9">Belongs to the branched chain amino acid transporter family.</text>
</comment>
<keyword evidence="4" id="KW-1003">Cell membrane</keyword>
<dbReference type="EMBL" id="JACJJQ010000022">
    <property type="protein sequence ID" value="MBM6754257.1"/>
    <property type="molecule type" value="Genomic_DNA"/>
</dbReference>
<evidence type="ECO:0000256" key="2">
    <source>
        <dbReference type="ARBA" id="ARBA00008540"/>
    </source>
</evidence>
<dbReference type="PANTHER" id="PTHR30588:SF0">
    <property type="entry name" value="BRANCHED-CHAIN AMINO ACID PERMEASE BRNQ"/>
    <property type="match status" value="1"/>
</dbReference>
<evidence type="ECO:0000256" key="8">
    <source>
        <dbReference type="ARBA" id="ARBA00023136"/>
    </source>
</evidence>
<protein>
    <recommendedName>
        <fullName evidence="9">Branched-chain amino acid transport system carrier protein</fullName>
    </recommendedName>
</protein>
<evidence type="ECO:0000256" key="5">
    <source>
        <dbReference type="ARBA" id="ARBA00022692"/>
    </source>
</evidence>
<feature type="transmembrane region" description="Helical" evidence="9">
    <location>
        <begin position="324"/>
        <end position="344"/>
    </location>
</feature>
<feature type="transmembrane region" description="Helical" evidence="9">
    <location>
        <begin position="42"/>
        <end position="67"/>
    </location>
</feature>
<feature type="transmembrane region" description="Helical" evidence="9">
    <location>
        <begin position="124"/>
        <end position="142"/>
    </location>
</feature>
<organism evidence="10 11">
    <name type="scientific">Limosilactobacillus alvi</name>
    <dbReference type="NCBI Taxonomy" id="990412"/>
    <lineage>
        <taxon>Bacteria</taxon>
        <taxon>Bacillati</taxon>
        <taxon>Bacillota</taxon>
        <taxon>Bacilli</taxon>
        <taxon>Lactobacillales</taxon>
        <taxon>Lactobacillaceae</taxon>
        <taxon>Limosilactobacillus</taxon>
    </lineage>
</organism>
<evidence type="ECO:0000313" key="11">
    <source>
        <dbReference type="Proteomes" id="UP000776629"/>
    </source>
</evidence>
<dbReference type="PANTHER" id="PTHR30588">
    <property type="entry name" value="BRANCHED-CHAIN AMINO ACID TRANSPORT SYSTEM 2 CARRIER PROTEIN"/>
    <property type="match status" value="1"/>
</dbReference>
<feature type="transmembrane region" description="Helical" evidence="9">
    <location>
        <begin position="417"/>
        <end position="442"/>
    </location>
</feature>
<accession>A0ABS2EP32</accession>
<comment type="function">
    <text evidence="9">Component of the transport system for branched-chain amino acids.</text>
</comment>
<evidence type="ECO:0000256" key="7">
    <source>
        <dbReference type="ARBA" id="ARBA00022989"/>
    </source>
</evidence>
<dbReference type="NCBIfam" id="TIGR00796">
    <property type="entry name" value="livcs"/>
    <property type="match status" value="1"/>
</dbReference>
<feature type="transmembrane region" description="Helical" evidence="9">
    <location>
        <begin position="277"/>
        <end position="304"/>
    </location>
</feature>
<evidence type="ECO:0000256" key="6">
    <source>
        <dbReference type="ARBA" id="ARBA00022970"/>
    </source>
</evidence>
<evidence type="ECO:0000256" key="4">
    <source>
        <dbReference type="ARBA" id="ARBA00022475"/>
    </source>
</evidence>
<keyword evidence="5 9" id="KW-0812">Transmembrane</keyword>
<feature type="transmembrane region" description="Helical" evidence="9">
    <location>
        <begin position="239"/>
        <end position="257"/>
    </location>
</feature>
<gene>
    <name evidence="10" type="primary">brnQ</name>
    <name evidence="10" type="ORF">H5993_05750</name>
</gene>
<dbReference type="InterPro" id="IPR004685">
    <property type="entry name" value="Brnchd-chn_aa_trnsp_Livcs"/>
</dbReference>
<comment type="subcellular location">
    <subcellularLocation>
        <location evidence="1 9">Cell membrane</location>
        <topology evidence="1 9">Multi-pass membrane protein</topology>
    </subcellularLocation>
</comment>
<dbReference type="Proteomes" id="UP000776629">
    <property type="component" value="Unassembled WGS sequence"/>
</dbReference>